<dbReference type="Proteomes" id="UP000000311">
    <property type="component" value="Unassembled WGS sequence"/>
</dbReference>
<dbReference type="EMBL" id="GL441701">
    <property type="protein sequence ID" value="EFN64429.1"/>
    <property type="molecule type" value="Genomic_DNA"/>
</dbReference>
<gene>
    <name evidence="2" type="ORF">EAG_00859</name>
</gene>
<evidence type="ECO:0000256" key="1">
    <source>
        <dbReference type="SAM" id="MobiDB-lite"/>
    </source>
</evidence>
<dbReference type="InParanoid" id="E2AQ95"/>
<keyword evidence="3" id="KW-1185">Reference proteome</keyword>
<accession>E2AQ95</accession>
<proteinExistence type="predicted"/>
<reference evidence="2 3" key="1">
    <citation type="journal article" date="2010" name="Science">
        <title>Genomic comparison of the ants Camponotus floridanus and Harpegnathos saltator.</title>
        <authorList>
            <person name="Bonasio R."/>
            <person name="Zhang G."/>
            <person name="Ye C."/>
            <person name="Mutti N.S."/>
            <person name="Fang X."/>
            <person name="Qin N."/>
            <person name="Donahue G."/>
            <person name="Yang P."/>
            <person name="Li Q."/>
            <person name="Li C."/>
            <person name="Zhang P."/>
            <person name="Huang Z."/>
            <person name="Berger S.L."/>
            <person name="Reinberg D."/>
            <person name="Wang J."/>
            <person name="Liebig J."/>
        </authorList>
    </citation>
    <scope>NUCLEOTIDE SEQUENCE [LARGE SCALE GENOMIC DNA]</scope>
    <source>
        <strain evidence="3">C129</strain>
    </source>
</reference>
<evidence type="ECO:0000313" key="3">
    <source>
        <dbReference type="Proteomes" id="UP000000311"/>
    </source>
</evidence>
<organism evidence="3">
    <name type="scientific">Camponotus floridanus</name>
    <name type="common">Florida carpenter ant</name>
    <dbReference type="NCBI Taxonomy" id="104421"/>
    <lineage>
        <taxon>Eukaryota</taxon>
        <taxon>Metazoa</taxon>
        <taxon>Ecdysozoa</taxon>
        <taxon>Arthropoda</taxon>
        <taxon>Hexapoda</taxon>
        <taxon>Insecta</taxon>
        <taxon>Pterygota</taxon>
        <taxon>Neoptera</taxon>
        <taxon>Endopterygota</taxon>
        <taxon>Hymenoptera</taxon>
        <taxon>Apocrita</taxon>
        <taxon>Aculeata</taxon>
        <taxon>Formicoidea</taxon>
        <taxon>Formicidae</taxon>
        <taxon>Formicinae</taxon>
        <taxon>Camponotus</taxon>
    </lineage>
</organism>
<protein>
    <submittedName>
        <fullName evidence="2">Uncharacterized protein</fullName>
    </submittedName>
</protein>
<dbReference type="AlphaFoldDB" id="E2AQ95"/>
<feature type="region of interest" description="Disordered" evidence="1">
    <location>
        <begin position="216"/>
        <end position="241"/>
    </location>
</feature>
<sequence length="241" mass="27699">MIYISGKRKWKLKDTTKTGVHVDTIDGEHCAVGYKYDVSQDKIFRGEVRRHCWRALLLPADDRRGLERRIGCIRHEKRVMTTMAIGCARRGWTKERKVPGSCLEFEKLAWARTFFLLDRVTVFENESILFQEAHPIWQLITECVTFSNKPLHKADYEPLDLRLVGVGGSRRIERCRKERKRKSNLTGRPARRLSVPPYLVQTILLSEVSRLRVSRSSTGSSLRHSSSSSALALSTTEASNR</sequence>
<name>E2AQ95_CAMFO</name>
<evidence type="ECO:0000313" key="2">
    <source>
        <dbReference type="EMBL" id="EFN64429.1"/>
    </source>
</evidence>